<feature type="transmembrane region" description="Helical" evidence="1">
    <location>
        <begin position="300"/>
        <end position="319"/>
    </location>
</feature>
<feature type="transmembrane region" description="Helical" evidence="1">
    <location>
        <begin position="264"/>
        <end position="288"/>
    </location>
</feature>
<dbReference type="Proteomes" id="UP000199287">
    <property type="component" value="Unassembled WGS sequence"/>
</dbReference>
<organism evidence="2 3">
    <name type="scientific">Tindallia magadiensis</name>
    <dbReference type="NCBI Taxonomy" id="69895"/>
    <lineage>
        <taxon>Bacteria</taxon>
        <taxon>Bacillati</taxon>
        <taxon>Bacillota</taxon>
        <taxon>Clostridia</taxon>
        <taxon>Peptostreptococcales</taxon>
        <taxon>Tindalliaceae</taxon>
        <taxon>Tindallia</taxon>
    </lineage>
</organism>
<dbReference type="STRING" id="69895.SAMN05192551_1126"/>
<reference evidence="3" key="1">
    <citation type="submission" date="2016-10" db="EMBL/GenBank/DDBJ databases">
        <authorList>
            <person name="Varghese N."/>
            <person name="Submissions S."/>
        </authorList>
    </citation>
    <scope>NUCLEOTIDE SEQUENCE [LARGE SCALE GENOMIC DNA]</scope>
    <source>
        <strain evidence="3">Z-7934</strain>
    </source>
</reference>
<evidence type="ECO:0000313" key="3">
    <source>
        <dbReference type="Proteomes" id="UP000199287"/>
    </source>
</evidence>
<feature type="transmembrane region" description="Helical" evidence="1">
    <location>
        <begin position="470"/>
        <end position="488"/>
    </location>
</feature>
<keyword evidence="1" id="KW-0812">Transmembrane</keyword>
<feature type="transmembrane region" description="Helical" evidence="1">
    <location>
        <begin position="391"/>
        <end position="412"/>
    </location>
</feature>
<accession>A0A1I3H8E1</accession>
<dbReference type="EMBL" id="FOQA01000012">
    <property type="protein sequence ID" value="SFI31995.1"/>
    <property type="molecule type" value="Genomic_DNA"/>
</dbReference>
<proteinExistence type="predicted"/>
<dbReference type="OrthoDB" id="2078601at2"/>
<feature type="transmembrane region" description="Helical" evidence="1">
    <location>
        <begin position="351"/>
        <end position="371"/>
    </location>
</feature>
<evidence type="ECO:0000313" key="2">
    <source>
        <dbReference type="EMBL" id="SFI31995.1"/>
    </source>
</evidence>
<dbReference type="AlphaFoldDB" id="A0A1I3H8E1"/>
<name>A0A1I3H8E1_9FIRM</name>
<sequence length="497" mass="57692">MNKINQWTKTTFFLSLYPGFLYWRYLILPFFGAFLAFSSFNASSRLVSIPFFQALSFLSIFYVFFLVALGWIGSSFRDSIFGQRTIDAILLMPMGRKETLSWLKMRSTWIPGLLTLFGAMVYLFTARLDAFYSLLRSAPYALASLYLLSHLLWKGSFYSVDAGTFVGKVTYREHNRIFAINICFTVSPLLLSFLPYQAHIILGLIFIVIGFFWETSDNQELQSFGNAPILNSLTEKETTNTFSALTSFRPSFFRYLHYRYLSRFQYPLTSFLIQLVLVLLLTTLYYAIGGLYLVTTDISLFHRSLYLSFLICFATVFLFHDGGITRNHYDMKLLIPLSQKEQIVADSIGDIFIPALYTCFNLPIVIFFIGISHRLLSLFTSQPMIPIDKLLINAAGFTPSFFFLSILSFSFIDSLLTNLIVFFQKINFFKTGYWLYRIGAFFLYLFPLIASIELKYEEYIGLERFSEYPMIFAYLIFFFISQYGLYLAEKRIQVIQL</sequence>
<feature type="transmembrane region" description="Helical" evidence="1">
    <location>
        <begin position="52"/>
        <end position="72"/>
    </location>
</feature>
<keyword evidence="1" id="KW-0472">Membrane</keyword>
<keyword evidence="3" id="KW-1185">Reference proteome</keyword>
<feature type="transmembrane region" description="Helical" evidence="1">
    <location>
        <begin position="20"/>
        <end position="40"/>
    </location>
</feature>
<evidence type="ECO:0000256" key="1">
    <source>
        <dbReference type="SAM" id="Phobius"/>
    </source>
</evidence>
<protein>
    <submittedName>
        <fullName evidence="2">Uncharacterized protein</fullName>
    </submittedName>
</protein>
<feature type="transmembrane region" description="Helical" evidence="1">
    <location>
        <begin position="108"/>
        <end position="125"/>
    </location>
</feature>
<feature type="transmembrane region" description="Helical" evidence="1">
    <location>
        <begin position="196"/>
        <end position="213"/>
    </location>
</feature>
<gene>
    <name evidence="2" type="ORF">SAMN05192551_1126</name>
</gene>
<feature type="transmembrane region" description="Helical" evidence="1">
    <location>
        <begin position="433"/>
        <end position="450"/>
    </location>
</feature>
<dbReference type="RefSeq" id="WP_093373598.1">
    <property type="nucleotide sequence ID" value="NZ_FOQA01000012.1"/>
</dbReference>
<keyword evidence="1" id="KW-1133">Transmembrane helix</keyword>
<feature type="transmembrane region" description="Helical" evidence="1">
    <location>
        <begin position="137"/>
        <end position="153"/>
    </location>
</feature>